<evidence type="ECO:0000313" key="4">
    <source>
        <dbReference type="Proteomes" id="UP000050996"/>
    </source>
</evidence>
<keyword evidence="2" id="KW-0812">Transmembrane</keyword>
<sequence>MADQDRDYEDYDLRHSEQIGDKDQYGTADFTEETSAELAAPISYDRRISRTDERERESVTAGKGVGIAALALSILSLFVLPILFGATGIVLGFIARRRGATALGSWAIGIGVVSIIVGMFILPFF</sequence>
<dbReference type="STRING" id="1637975.AN957_19425"/>
<feature type="transmembrane region" description="Helical" evidence="2">
    <location>
        <begin position="67"/>
        <end position="94"/>
    </location>
</feature>
<evidence type="ECO:0000256" key="1">
    <source>
        <dbReference type="SAM" id="MobiDB-lite"/>
    </source>
</evidence>
<evidence type="ECO:0008006" key="5">
    <source>
        <dbReference type="Google" id="ProtNLM"/>
    </source>
</evidence>
<keyword evidence="2" id="KW-0472">Membrane</keyword>
<comment type="caution">
    <text evidence="3">The sequence shown here is derived from an EMBL/GenBank/DDBJ whole genome shotgun (WGS) entry which is preliminary data.</text>
</comment>
<feature type="compositionally biased region" description="Basic and acidic residues" evidence="1">
    <location>
        <begin position="11"/>
        <end position="24"/>
    </location>
</feature>
<accession>A0A0Q3VIG9</accession>
<dbReference type="PANTHER" id="PTHR40040:SF1">
    <property type="entry name" value="MEMBRANE PROTEIN"/>
    <property type="match status" value="1"/>
</dbReference>
<reference evidence="3 4" key="1">
    <citation type="submission" date="2015-09" db="EMBL/GenBank/DDBJ databases">
        <title>Genome sequencing project for genomic taxonomy and phylogenomics of Bacillus-like bacteria.</title>
        <authorList>
            <person name="Liu B."/>
            <person name="Wang J."/>
            <person name="Zhu Y."/>
            <person name="Liu G."/>
            <person name="Chen Q."/>
            <person name="Chen Z."/>
            <person name="Lan J."/>
            <person name="Che J."/>
            <person name="Ge C."/>
            <person name="Shi H."/>
            <person name="Pan Z."/>
            <person name="Liu X."/>
        </authorList>
    </citation>
    <scope>NUCLEOTIDE SEQUENCE [LARGE SCALE GENOMIC DNA]</scope>
    <source>
        <strain evidence="3 4">FJAT-18043</strain>
    </source>
</reference>
<dbReference type="Proteomes" id="UP000050996">
    <property type="component" value="Unassembled WGS sequence"/>
</dbReference>
<dbReference type="PATRIC" id="fig|1637975.4.peg.3849"/>
<gene>
    <name evidence="3" type="ORF">AN957_19425</name>
</gene>
<evidence type="ECO:0000256" key="2">
    <source>
        <dbReference type="SAM" id="Phobius"/>
    </source>
</evidence>
<dbReference type="InterPro" id="IPR055338">
    <property type="entry name" value="YqfX-like"/>
</dbReference>
<evidence type="ECO:0000313" key="3">
    <source>
        <dbReference type="EMBL" id="KQL20539.1"/>
    </source>
</evidence>
<feature type="compositionally biased region" description="Acidic residues" evidence="1">
    <location>
        <begin position="1"/>
        <end position="10"/>
    </location>
</feature>
<dbReference type="AlphaFoldDB" id="A0A0Q3VIG9"/>
<feature type="transmembrane region" description="Helical" evidence="2">
    <location>
        <begin position="106"/>
        <end position="124"/>
    </location>
</feature>
<dbReference type="EMBL" id="LJIX01000006">
    <property type="protein sequence ID" value="KQL20539.1"/>
    <property type="molecule type" value="Genomic_DNA"/>
</dbReference>
<name>A0A0Q3VIG9_9BACI</name>
<dbReference type="PANTHER" id="PTHR40040">
    <property type="entry name" value="SMALL HYDROPHOBIC PROTEIN-RELATED"/>
    <property type="match status" value="1"/>
</dbReference>
<keyword evidence="4" id="KW-1185">Reference proteome</keyword>
<protein>
    <recommendedName>
        <fullName evidence="5">DUF4190 domain-containing protein</fullName>
    </recommendedName>
</protein>
<dbReference type="RefSeq" id="WP_053477032.1">
    <property type="nucleotide sequence ID" value="NZ_LJIX01000006.1"/>
</dbReference>
<keyword evidence="2" id="KW-1133">Transmembrane helix</keyword>
<feature type="region of interest" description="Disordered" evidence="1">
    <location>
        <begin position="1"/>
        <end position="26"/>
    </location>
</feature>
<proteinExistence type="predicted"/>
<organism evidence="3 4">
    <name type="scientific">Cytobacillus solani</name>
    <dbReference type="NCBI Taxonomy" id="1637975"/>
    <lineage>
        <taxon>Bacteria</taxon>
        <taxon>Bacillati</taxon>
        <taxon>Bacillota</taxon>
        <taxon>Bacilli</taxon>
        <taxon>Bacillales</taxon>
        <taxon>Bacillaceae</taxon>
        <taxon>Cytobacillus</taxon>
    </lineage>
</organism>